<reference evidence="1" key="2">
    <citation type="journal article" date="2015" name="Fish Shellfish Immunol.">
        <title>Early steps in the European eel (Anguilla anguilla)-Vibrio vulnificus interaction in the gills: Role of the RtxA13 toxin.</title>
        <authorList>
            <person name="Callol A."/>
            <person name="Pajuelo D."/>
            <person name="Ebbesson L."/>
            <person name="Teles M."/>
            <person name="MacKenzie S."/>
            <person name="Amaro C."/>
        </authorList>
    </citation>
    <scope>NUCLEOTIDE SEQUENCE</scope>
</reference>
<reference evidence="1" key="1">
    <citation type="submission" date="2014-11" db="EMBL/GenBank/DDBJ databases">
        <authorList>
            <person name="Amaro Gonzalez C."/>
        </authorList>
    </citation>
    <scope>NUCLEOTIDE SEQUENCE</scope>
</reference>
<proteinExistence type="predicted"/>
<protein>
    <submittedName>
        <fullName evidence="1">Uncharacterized protein</fullName>
    </submittedName>
</protein>
<name>A0A0E9PAY5_ANGAN</name>
<sequence length="23" mass="2768">MPFSCIYNQKVFPMIIDISAFFR</sequence>
<accession>A0A0E9PAY5</accession>
<dbReference type="AlphaFoldDB" id="A0A0E9PAY5"/>
<dbReference type="EMBL" id="GBXM01106893">
    <property type="protein sequence ID" value="JAH01684.1"/>
    <property type="molecule type" value="Transcribed_RNA"/>
</dbReference>
<organism evidence="1">
    <name type="scientific">Anguilla anguilla</name>
    <name type="common">European freshwater eel</name>
    <name type="synonym">Muraena anguilla</name>
    <dbReference type="NCBI Taxonomy" id="7936"/>
    <lineage>
        <taxon>Eukaryota</taxon>
        <taxon>Metazoa</taxon>
        <taxon>Chordata</taxon>
        <taxon>Craniata</taxon>
        <taxon>Vertebrata</taxon>
        <taxon>Euteleostomi</taxon>
        <taxon>Actinopterygii</taxon>
        <taxon>Neopterygii</taxon>
        <taxon>Teleostei</taxon>
        <taxon>Anguilliformes</taxon>
        <taxon>Anguillidae</taxon>
        <taxon>Anguilla</taxon>
    </lineage>
</organism>
<evidence type="ECO:0000313" key="1">
    <source>
        <dbReference type="EMBL" id="JAH01684.1"/>
    </source>
</evidence>